<evidence type="ECO:0000256" key="1">
    <source>
        <dbReference type="ARBA" id="ARBA00008136"/>
    </source>
</evidence>
<dbReference type="EC" id="3.4.-.-" evidence="8"/>
<dbReference type="Gene3D" id="3.90.1680.10">
    <property type="entry name" value="SOS response associated peptidase-like"/>
    <property type="match status" value="1"/>
</dbReference>
<keyword evidence="7" id="KW-0456">Lyase</keyword>
<organism evidence="9 10">
    <name type="scientific">Aquipuribacter nitratireducens</name>
    <dbReference type="NCBI Taxonomy" id="650104"/>
    <lineage>
        <taxon>Bacteria</taxon>
        <taxon>Bacillati</taxon>
        <taxon>Actinomycetota</taxon>
        <taxon>Actinomycetes</taxon>
        <taxon>Micrococcales</taxon>
        <taxon>Intrasporangiaceae</taxon>
        <taxon>Aquipuribacter</taxon>
    </lineage>
</organism>
<gene>
    <name evidence="9" type="ORF">ACFPJ6_07250</name>
</gene>
<evidence type="ECO:0000256" key="6">
    <source>
        <dbReference type="ARBA" id="ARBA00023125"/>
    </source>
</evidence>
<evidence type="ECO:0000256" key="2">
    <source>
        <dbReference type="ARBA" id="ARBA00022670"/>
    </source>
</evidence>
<keyword evidence="2 8" id="KW-0645">Protease</keyword>
<comment type="similarity">
    <text evidence="1 8">Belongs to the SOS response-associated peptidase family.</text>
</comment>
<keyword evidence="5" id="KW-0190">Covalent protein-DNA linkage</keyword>
<evidence type="ECO:0000256" key="5">
    <source>
        <dbReference type="ARBA" id="ARBA00023124"/>
    </source>
</evidence>
<evidence type="ECO:0000313" key="9">
    <source>
        <dbReference type="EMBL" id="MFC5380580.1"/>
    </source>
</evidence>
<keyword evidence="10" id="KW-1185">Reference proteome</keyword>
<evidence type="ECO:0000313" key="10">
    <source>
        <dbReference type="Proteomes" id="UP001596122"/>
    </source>
</evidence>
<dbReference type="Pfam" id="PF02586">
    <property type="entry name" value="SRAP"/>
    <property type="match status" value="1"/>
</dbReference>
<reference evidence="10" key="1">
    <citation type="journal article" date="2019" name="Int. J. Syst. Evol. Microbiol.">
        <title>The Global Catalogue of Microorganisms (GCM) 10K type strain sequencing project: providing services to taxonomists for standard genome sequencing and annotation.</title>
        <authorList>
            <consortium name="The Broad Institute Genomics Platform"/>
            <consortium name="The Broad Institute Genome Sequencing Center for Infectious Disease"/>
            <person name="Wu L."/>
            <person name="Ma J."/>
        </authorList>
    </citation>
    <scope>NUCLEOTIDE SEQUENCE [LARGE SCALE GENOMIC DNA]</scope>
    <source>
        <strain evidence="10">CCUG 43114</strain>
    </source>
</reference>
<proteinExistence type="inferred from homology"/>
<dbReference type="EMBL" id="JBHSLD010000007">
    <property type="protein sequence ID" value="MFC5380580.1"/>
    <property type="molecule type" value="Genomic_DNA"/>
</dbReference>
<protein>
    <recommendedName>
        <fullName evidence="8">Abasic site processing protein</fullName>
        <ecNumber evidence="8">3.4.-.-</ecNumber>
    </recommendedName>
</protein>
<keyword evidence="6" id="KW-0238">DNA-binding</keyword>
<dbReference type="PANTHER" id="PTHR13604:SF0">
    <property type="entry name" value="ABASIC SITE PROCESSING PROTEIN HMCES"/>
    <property type="match status" value="1"/>
</dbReference>
<dbReference type="Proteomes" id="UP001596122">
    <property type="component" value="Unassembled WGS sequence"/>
</dbReference>
<dbReference type="InterPro" id="IPR003738">
    <property type="entry name" value="SRAP"/>
</dbReference>
<name>A0ABW0GN42_9MICO</name>
<dbReference type="GO" id="GO:0016787">
    <property type="term" value="F:hydrolase activity"/>
    <property type="evidence" value="ECO:0007669"/>
    <property type="project" value="UniProtKB-KW"/>
</dbReference>
<dbReference type="PANTHER" id="PTHR13604">
    <property type="entry name" value="DC12-RELATED"/>
    <property type="match status" value="1"/>
</dbReference>
<evidence type="ECO:0000256" key="7">
    <source>
        <dbReference type="ARBA" id="ARBA00023239"/>
    </source>
</evidence>
<evidence type="ECO:0000256" key="3">
    <source>
        <dbReference type="ARBA" id="ARBA00022763"/>
    </source>
</evidence>
<evidence type="ECO:0000256" key="8">
    <source>
        <dbReference type="RuleBase" id="RU364100"/>
    </source>
</evidence>
<sequence length="272" mass="29030">MCGRYAASRSPEDLVEEVVATGLPVAPVAATDRAALRPSFNVAPQQQVAVLVAPRPPEGGGDAPDPAARLRALRWGLVPSWAKDPAVGNRMINARVETVTGKPAYRSLVGSRRCVLPADGWYEWQAVPKERSGTGKARKQPFFMAPPDGGLLGLAGLYSWWRVPDVADPDDPAAWLGTVTVLTTDAEPGLRAVHDRMPVVLPAEHWRRWLDRDVPGPEALALLADLPTGRVVPRPVQPAVGNVRNDSPALLAPPAAEELVGVVDPTTGELFA</sequence>
<comment type="caution">
    <text evidence="9">The sequence shown here is derived from an EMBL/GenBank/DDBJ whole genome shotgun (WGS) entry which is preliminary data.</text>
</comment>
<keyword evidence="3" id="KW-0227">DNA damage</keyword>
<keyword evidence="4 8" id="KW-0378">Hydrolase</keyword>
<dbReference type="InterPro" id="IPR036590">
    <property type="entry name" value="SRAP-like"/>
</dbReference>
<accession>A0ABW0GN42</accession>
<dbReference type="SUPFAM" id="SSF143081">
    <property type="entry name" value="BB1717-like"/>
    <property type="match status" value="1"/>
</dbReference>
<dbReference type="RefSeq" id="WP_340268005.1">
    <property type="nucleotide sequence ID" value="NZ_JBBEOG010000002.1"/>
</dbReference>
<evidence type="ECO:0000256" key="4">
    <source>
        <dbReference type="ARBA" id="ARBA00022801"/>
    </source>
</evidence>